<accession>A0A1I3IH38</accession>
<evidence type="ECO:0008006" key="3">
    <source>
        <dbReference type="Google" id="ProtNLM"/>
    </source>
</evidence>
<dbReference type="STRING" id="390807.SAMN04488095_0969"/>
<evidence type="ECO:0000313" key="2">
    <source>
        <dbReference type="Proteomes" id="UP000199110"/>
    </source>
</evidence>
<dbReference type="Proteomes" id="UP000199110">
    <property type="component" value="Unassembled WGS sequence"/>
</dbReference>
<dbReference type="RefSeq" id="WP_092777617.1">
    <property type="nucleotide sequence ID" value="NZ_FORA01000001.1"/>
</dbReference>
<keyword evidence="2" id="KW-1185">Reference proteome</keyword>
<name>A0A1I3IH38_9RHOB</name>
<dbReference type="EMBL" id="FORA01000001">
    <property type="protein sequence ID" value="SFI47308.1"/>
    <property type="molecule type" value="Genomic_DNA"/>
</dbReference>
<protein>
    <recommendedName>
        <fullName evidence="3">Nucleotidyltransferase domain-containing protein</fullName>
    </recommendedName>
</protein>
<dbReference type="SUPFAM" id="SSF81301">
    <property type="entry name" value="Nucleotidyltransferase"/>
    <property type="match status" value="1"/>
</dbReference>
<dbReference type="InterPro" id="IPR043519">
    <property type="entry name" value="NT_sf"/>
</dbReference>
<evidence type="ECO:0000313" key="1">
    <source>
        <dbReference type="EMBL" id="SFI47308.1"/>
    </source>
</evidence>
<dbReference type="OrthoDB" id="7375008at2"/>
<gene>
    <name evidence="1" type="ORF">SAMN04488095_0969</name>
</gene>
<dbReference type="Gene3D" id="3.30.460.10">
    <property type="entry name" value="Beta Polymerase, domain 2"/>
    <property type="match status" value="1"/>
</dbReference>
<proteinExistence type="predicted"/>
<reference evidence="1 2" key="1">
    <citation type="submission" date="2016-10" db="EMBL/GenBank/DDBJ databases">
        <authorList>
            <person name="de Groot N.N."/>
        </authorList>
    </citation>
    <scope>NUCLEOTIDE SEQUENCE [LARGE SCALE GENOMIC DNA]</scope>
    <source>
        <strain evidence="1 2">DSM 19073</strain>
    </source>
</reference>
<sequence length="274" mass="29642">MTEFGAVPDARLIAPLERLIETPGLTALFLAGSHGRGAADAFSDIDLLAVAEADALADVGSAWQAALGAALPIVHWDRRDWGGTLVNAITEDWLRVDLFVVPGLDRRARDLLVPLHDPADLWSAMPASLPAAEPDPARVARLSREIIRIIGLLPLGAGRKEVVTLLWGLNLLRDAATQLMQEECPLADRGGVLHLSRLIRPDRMAVLLALPQPPARLPEVTEAYMAYAAILLPLAREMSERLALDWPEAFEAATRAHLRKAMDLDLPSSTPAGQ</sequence>
<organism evidence="1 2">
    <name type="scientific">Jannaschia pohangensis</name>
    <dbReference type="NCBI Taxonomy" id="390807"/>
    <lineage>
        <taxon>Bacteria</taxon>
        <taxon>Pseudomonadati</taxon>
        <taxon>Pseudomonadota</taxon>
        <taxon>Alphaproteobacteria</taxon>
        <taxon>Rhodobacterales</taxon>
        <taxon>Roseobacteraceae</taxon>
        <taxon>Jannaschia</taxon>
    </lineage>
</organism>
<dbReference type="AlphaFoldDB" id="A0A1I3IH38"/>